<reference evidence="10" key="1">
    <citation type="submission" date="2009-09" db="EMBL/GenBank/DDBJ databases">
        <title>The complete chromosome of Desulfohalobium retbaense DSM 5692.</title>
        <authorList>
            <consortium name="US DOE Joint Genome Institute (JGI-PGF)"/>
            <person name="Lucas S."/>
            <person name="Copeland A."/>
            <person name="Lapidus A."/>
            <person name="Glavina del Rio T."/>
            <person name="Dalin E."/>
            <person name="Tice H."/>
            <person name="Bruce D."/>
            <person name="Goodwin L."/>
            <person name="Pitluck S."/>
            <person name="Kyrpides N."/>
            <person name="Mavromatis K."/>
            <person name="Ivanova N."/>
            <person name="Mikhailova N."/>
            <person name="Munk A.C."/>
            <person name="Brettin T."/>
            <person name="Detter J.C."/>
            <person name="Han C."/>
            <person name="Tapia R."/>
            <person name="Larimer F."/>
            <person name="Land M."/>
            <person name="Hauser L."/>
            <person name="Markowitz V."/>
            <person name="Cheng J.-F."/>
            <person name="Hugenholtz P."/>
            <person name="Woyke T."/>
            <person name="Wu D."/>
            <person name="Spring S."/>
            <person name="Klenk H.-P."/>
            <person name="Eisen J.A."/>
        </authorList>
    </citation>
    <scope>NUCLEOTIDE SEQUENCE [LARGE SCALE GENOMIC DNA]</scope>
    <source>
        <strain evidence="10">DSM 5692</strain>
    </source>
</reference>
<dbReference type="GO" id="GO:0006281">
    <property type="term" value="P:DNA repair"/>
    <property type="evidence" value="ECO:0007669"/>
    <property type="project" value="InterPro"/>
</dbReference>
<evidence type="ECO:0000259" key="6">
    <source>
        <dbReference type="Pfam" id="PF01368"/>
    </source>
</evidence>
<accession>C8WZW9</accession>
<gene>
    <name evidence="9" type="ordered locus">Dret_0292</name>
</gene>
<dbReference type="STRING" id="485915.Dret_0292"/>
<dbReference type="GO" id="GO:0003676">
    <property type="term" value="F:nucleic acid binding"/>
    <property type="evidence" value="ECO:0007669"/>
    <property type="project" value="InterPro"/>
</dbReference>
<dbReference type="InterPro" id="IPR001667">
    <property type="entry name" value="DDH_dom"/>
</dbReference>
<name>C8WZW9_DESRD</name>
<feature type="domain" description="DHHA1" evidence="7">
    <location>
        <begin position="353"/>
        <end position="444"/>
    </location>
</feature>
<dbReference type="Gene3D" id="3.90.1640.30">
    <property type="match status" value="1"/>
</dbReference>
<dbReference type="InterPro" id="IPR003156">
    <property type="entry name" value="DHHA1_dom"/>
</dbReference>
<dbReference type="AlphaFoldDB" id="C8WZW9"/>
<evidence type="ECO:0000256" key="4">
    <source>
        <dbReference type="ARBA" id="ARBA00022801"/>
    </source>
</evidence>
<evidence type="ECO:0000259" key="7">
    <source>
        <dbReference type="Pfam" id="PF02272"/>
    </source>
</evidence>
<dbReference type="eggNOG" id="COG0608">
    <property type="taxonomic scope" value="Bacteria"/>
</dbReference>
<dbReference type="Gene3D" id="3.10.310.30">
    <property type="match status" value="1"/>
</dbReference>
<keyword evidence="10" id="KW-1185">Reference proteome</keyword>
<keyword evidence="4" id="KW-0378">Hydrolase</keyword>
<dbReference type="SUPFAM" id="SSF64182">
    <property type="entry name" value="DHH phosphoesterases"/>
    <property type="match status" value="1"/>
</dbReference>
<dbReference type="Pfam" id="PF02272">
    <property type="entry name" value="DHHA1"/>
    <property type="match status" value="1"/>
</dbReference>
<evidence type="ECO:0000256" key="3">
    <source>
        <dbReference type="ARBA" id="ARBA00022722"/>
    </source>
</evidence>
<dbReference type="NCBIfam" id="TIGR00644">
    <property type="entry name" value="recJ"/>
    <property type="match status" value="1"/>
</dbReference>
<dbReference type="InterPro" id="IPR038763">
    <property type="entry name" value="DHH_sf"/>
</dbReference>
<organism evidence="9 10">
    <name type="scientific">Desulfohalobium retbaense (strain ATCC 49708 / DSM 5692 / JCM 16813 / HR100)</name>
    <dbReference type="NCBI Taxonomy" id="485915"/>
    <lineage>
        <taxon>Bacteria</taxon>
        <taxon>Pseudomonadati</taxon>
        <taxon>Thermodesulfobacteriota</taxon>
        <taxon>Desulfovibrionia</taxon>
        <taxon>Desulfovibrionales</taxon>
        <taxon>Desulfohalobiaceae</taxon>
        <taxon>Desulfohalobium</taxon>
    </lineage>
</organism>
<dbReference type="PANTHER" id="PTHR30255">
    <property type="entry name" value="SINGLE-STRANDED-DNA-SPECIFIC EXONUCLEASE RECJ"/>
    <property type="match status" value="1"/>
</dbReference>
<dbReference type="Pfam" id="PF17768">
    <property type="entry name" value="RecJ_OB"/>
    <property type="match status" value="1"/>
</dbReference>
<feature type="domain" description="DDH" evidence="6">
    <location>
        <begin position="87"/>
        <end position="233"/>
    </location>
</feature>
<keyword evidence="5 9" id="KW-0269">Exonuclease</keyword>
<protein>
    <recommendedName>
        <fullName evidence="2">Single-stranded-DNA-specific exonuclease RecJ</fullName>
    </recommendedName>
</protein>
<evidence type="ECO:0000256" key="1">
    <source>
        <dbReference type="ARBA" id="ARBA00005915"/>
    </source>
</evidence>
<evidence type="ECO:0000256" key="5">
    <source>
        <dbReference type="ARBA" id="ARBA00022839"/>
    </source>
</evidence>
<comment type="similarity">
    <text evidence="1">Belongs to the RecJ family.</text>
</comment>
<dbReference type="GO" id="GO:0006310">
    <property type="term" value="P:DNA recombination"/>
    <property type="evidence" value="ECO:0007669"/>
    <property type="project" value="InterPro"/>
</dbReference>
<dbReference type="Proteomes" id="UP000001052">
    <property type="component" value="Chromosome"/>
</dbReference>
<evidence type="ECO:0000313" key="10">
    <source>
        <dbReference type="Proteomes" id="UP000001052"/>
    </source>
</evidence>
<evidence type="ECO:0000313" key="9">
    <source>
        <dbReference type="EMBL" id="ACV67594.1"/>
    </source>
</evidence>
<dbReference type="PANTHER" id="PTHR30255:SF2">
    <property type="entry name" value="SINGLE-STRANDED-DNA-SPECIFIC EXONUCLEASE RECJ"/>
    <property type="match status" value="1"/>
</dbReference>
<keyword evidence="3" id="KW-0540">Nuclease</keyword>
<reference evidence="9 10" key="2">
    <citation type="journal article" date="2010" name="Stand. Genomic Sci.">
        <title>Complete genome sequence of Desulfohalobium retbaense type strain (HR(100)).</title>
        <authorList>
            <person name="Spring S."/>
            <person name="Nolan M."/>
            <person name="Lapidus A."/>
            <person name="Glavina Del Rio T."/>
            <person name="Copeland A."/>
            <person name="Tice H."/>
            <person name="Cheng J.F."/>
            <person name="Lucas S."/>
            <person name="Land M."/>
            <person name="Chen F."/>
            <person name="Bruce D."/>
            <person name="Goodwin L."/>
            <person name="Pitluck S."/>
            <person name="Ivanova N."/>
            <person name="Mavromatis K."/>
            <person name="Mikhailova N."/>
            <person name="Pati A."/>
            <person name="Chen A."/>
            <person name="Palaniappan K."/>
            <person name="Hauser L."/>
            <person name="Chang Y.J."/>
            <person name="Jeffries C.D."/>
            <person name="Munk C."/>
            <person name="Kiss H."/>
            <person name="Chain P."/>
            <person name="Han C."/>
            <person name="Brettin T."/>
            <person name="Detter J.C."/>
            <person name="Schuler E."/>
            <person name="Goker M."/>
            <person name="Rohde M."/>
            <person name="Bristow J."/>
            <person name="Eisen J.A."/>
            <person name="Markowitz V."/>
            <person name="Hugenholtz P."/>
            <person name="Kyrpides N.C."/>
            <person name="Klenk H.P."/>
        </authorList>
    </citation>
    <scope>NUCLEOTIDE SEQUENCE [LARGE SCALE GENOMIC DNA]</scope>
    <source>
        <strain evidence="9 10">DSM 5692</strain>
    </source>
</reference>
<evidence type="ECO:0000256" key="2">
    <source>
        <dbReference type="ARBA" id="ARBA00019841"/>
    </source>
</evidence>
<dbReference type="OrthoDB" id="9809852at2"/>
<dbReference type="GO" id="GO:0008409">
    <property type="term" value="F:5'-3' exonuclease activity"/>
    <property type="evidence" value="ECO:0007669"/>
    <property type="project" value="InterPro"/>
</dbReference>
<evidence type="ECO:0000259" key="8">
    <source>
        <dbReference type="Pfam" id="PF17768"/>
    </source>
</evidence>
<sequence length="577" mass="62172">MPNTQWIFREQPASEKTAEFSTWAKQLEISPFLCDLLWQRGLSSPQEMDVFLSPGLRHLAPPHTWSGLNEAAAVLAAALEQDTGPLAVWGDYDVDGITATALVTEILRGRGYAVLPHLPNRMEDGYGLNTAGIEALYDQGVRALLTVDCGMGDLEAITRAKELGMRVVVSDHHQPHATLPPADAIVNPCVDACPCPELAGVGTAFFLMAALNRLLPGTPSDLRPSLDLVALGTIADVVSLRGQNRIVAKNGLLLLSEGSRPGIYALKEASRLPGKAPIGAGQVAFGLAPRINAAGRMGSATEALDLLLAPDLATAQPLAAKLEAANQERRTCEDGILEQAVTQVEERGVTEGLVLADAQWHQGIIGIVASRVVERFYRPTILLTRHNGYWKGSGRSIVDVDLHAALTECADLLAGFGGHPQAAGLSLTEANLKPFTQRFSQAISKQLGGAEPLPRLKLDGHIPFGQIDLDLIREIELLQPFGMGNPQPVFCSEPLQVQKHNVFGKKHVSLQLQDPKSGIVLTGKAWRQAEALTPSIQGETVQLAFTPRLNHYQGLTSIDLDIKDWRLPHDREAANSN</sequence>
<dbReference type="KEGG" id="drt:Dret_0292"/>
<dbReference type="Pfam" id="PF01368">
    <property type="entry name" value="DHH"/>
    <property type="match status" value="1"/>
</dbReference>
<dbReference type="InterPro" id="IPR041122">
    <property type="entry name" value="RecJ_OB"/>
</dbReference>
<dbReference type="HOGENOM" id="CLU_009736_5_2_7"/>
<dbReference type="InterPro" id="IPR051673">
    <property type="entry name" value="SSDNA_exonuclease_RecJ"/>
</dbReference>
<dbReference type="RefSeq" id="WP_015750753.1">
    <property type="nucleotide sequence ID" value="NC_013223.1"/>
</dbReference>
<dbReference type="EMBL" id="CP001734">
    <property type="protein sequence ID" value="ACV67594.1"/>
    <property type="molecule type" value="Genomic_DNA"/>
</dbReference>
<proteinExistence type="inferred from homology"/>
<dbReference type="InterPro" id="IPR004610">
    <property type="entry name" value="RecJ"/>
</dbReference>
<feature type="domain" description="RecJ OB" evidence="8">
    <location>
        <begin position="458"/>
        <end position="564"/>
    </location>
</feature>